<dbReference type="PROSITE" id="PS50075">
    <property type="entry name" value="CARRIER"/>
    <property type="match status" value="1"/>
</dbReference>
<dbReference type="Gene3D" id="4.10.240.10">
    <property type="entry name" value="Zn(2)-C6 fungal-type DNA-binding domain"/>
    <property type="match status" value="1"/>
</dbReference>
<dbReference type="STRING" id="1450537.A0A395IAT4"/>
<dbReference type="SUPFAM" id="SSF57701">
    <property type="entry name" value="Zn2/Cys6 DNA-binding domain"/>
    <property type="match status" value="1"/>
</dbReference>
<dbReference type="PROSITE" id="PS00463">
    <property type="entry name" value="ZN2_CY6_FUNGAL_1"/>
    <property type="match status" value="1"/>
</dbReference>
<dbReference type="SMART" id="SM00823">
    <property type="entry name" value="PKS_PP"/>
    <property type="match status" value="1"/>
</dbReference>
<feature type="region of interest" description="Disordered" evidence="9">
    <location>
        <begin position="119"/>
        <end position="160"/>
    </location>
</feature>
<keyword evidence="13" id="KW-1185">Reference proteome</keyword>
<dbReference type="Proteomes" id="UP000248961">
    <property type="component" value="Unassembled WGS sequence"/>
</dbReference>
<dbReference type="GO" id="GO:0000981">
    <property type="term" value="F:DNA-binding transcription factor activity, RNA polymerase II-specific"/>
    <property type="evidence" value="ECO:0007669"/>
    <property type="project" value="InterPro"/>
</dbReference>
<dbReference type="PANTHER" id="PTHR47540">
    <property type="entry name" value="THIAMINE REPRESSIBLE GENES REGULATORY PROTEIN THI5"/>
    <property type="match status" value="1"/>
</dbReference>
<dbReference type="SUPFAM" id="SSF56801">
    <property type="entry name" value="Acetyl-CoA synthetase-like"/>
    <property type="match status" value="1"/>
</dbReference>
<dbReference type="CDD" id="cd12148">
    <property type="entry name" value="fungal_TF_MHR"/>
    <property type="match status" value="1"/>
</dbReference>
<dbReference type="SMART" id="SM00906">
    <property type="entry name" value="Fungal_trans"/>
    <property type="match status" value="1"/>
</dbReference>
<dbReference type="InterPro" id="IPR000873">
    <property type="entry name" value="AMP-dep_synth/lig_dom"/>
</dbReference>
<dbReference type="PROSITE" id="PS50048">
    <property type="entry name" value="ZN2_CY6_FUNGAL_2"/>
    <property type="match status" value="1"/>
</dbReference>
<keyword evidence="4" id="KW-0479">Metal-binding</keyword>
<sequence length="1752" mass="195545">MAATVVAAVDSLSSPEDPVALGLVNDNRRRSSTNGRDTGSAKRQRRSSESSLVHSSHTPRQKITRACDHCKEKKTRCTGTIPCVRCTRLSLACEYNAAYSRGLPPEPLPASADDHQLGPTRAVEGPRTRRLHPVARSSPRIGSSLHHDLDGRNNNLISQRNSPDPAVTDLEGNYLGPASGLSFLNRVWRRLHHDEKRTVPDTLQNGDEWPSQNTSVFMFGDKPYSAHPGAGFTLPSYEKARELATTYFDLSMVTYRFLHRGSVDDWLRQVYECNVSVSNPPSGDMVARTAIIFMIFAVGTLEQWYAASKSMTSLESGAPRLETVQARLGQCFYLLSSSRANECWYSFGTTLQLVTALGLHRRHRGKLSHDGNSYLDRELRKRLFWSTYTLDKYLSVMFGRPRLLHDEDIDQELPDEVHDEDILHGCPSARPGLGDCMMTASILHFRLGRILGDVSRQLYTVSPLSRDASFETAARLMTKLEAWKAATPPLFNGVCATSLIPPLCRQSQVLQLAYSHAVIHTTRSFLLNDFTDLNRTPQSPHPTVTHHVLKCIEAAEQVMRLVDSLAKQRVLIQSFWFTHYDIHRLYSLFSLAEACQQHLAEVTRRNSPSRRYSIILEELRREVRRRIGSSNDTSEEFRAVFFQAHGSGAEHGQMYTASFYPSRQLEAGSFNYQGGLQPTNFTPSPLDSEMDLSFLDSLEGSLLWTQIDSWDDNASPQTSQWEPLTIDELVRQRASLSKSQPIISYPHNGTKYVDYPLRQLDVYAFRVSQVLAKRIPPRNSSAETPAVVSLLGPSDLNYLVMLLSLAKLGHSGLLLSTRISIDAYVSLLERTQSRHIFIHPSFRVTAEEIKKRLPDLLIDEIPTQECYDFPVPDEEIDTNLTPYLDPAVESKHIAWIIHSSGSTGLPKPIFHTQQAALKNYAGHMNMSGFVTLPLYHNHGISCLFRTIHAGKQLHLYTANLPLTRQYLLDIMESNNFEIFYGVPYALKLLAETSEGIAALSKFKAVMFGGSACPDSLGNLLVENGVHLISHYGSTETGQLMMSTRPREDRGWDWLRPSELVQKYLQFEERFPGVFELICLDGWPSKVTSNRPDGSYATKDLFVKHPTMTAYKYYARLDDTLVLVNGEKVNPLDLEGRVRQSSAVSEAVVFGAGKACIGLAIIRAPDSQSMSDEEVVDAIWPAVETAHESMPAFGQLSKNMVRVLPADTRYPRTDKGTVIRQGFYREYERLIEEAYEAEDAMTGTLVLPEAGLRSFLREKLLEILPLKNQGQLTDDADFFALGMDSLQATQLRSVILRNIDTDGQKLGLNIAFEQPTIRFLARYLDNLMSGATDSGESIVGQMQAMIDKYSQFEEHVPCANGLEGGYILVTGATGSLGSHVVAQLAADEDVKKIYCLIRAPSTIDAYTRLHRSLQSRRIYDSLSAEARSKLIALPSDLSDPHLGLSPSVYTSLTTELTTVIHCAWSVNFNLTLRSLERDNIGGLRHLLSLCLKTQRPRPATFNFCSSVSSVVNSDTNPVPETLPSSLSAAQGMGYAQSKLVAEHICTRAAPHMEIRILRIGQIIGDTQHGIWNTTEAIPLILQSAHTVGALPALDEEPLWLPVDVVAQTIRDISLSSAPAPLPSPSPPAETSKSDKEGIIYNIVNPTPFHWTRDLLPLLRSAGLTFEELPPKDWVQRLREHPDPVRNPPAKLMDFFAGKYDFEETVLAARRKLRFRTERAKAASEALEAVGSVVDREGELVRKMVGWFLGVGWV</sequence>
<accession>A0A395IAT4</accession>
<dbReference type="InterPro" id="IPR001138">
    <property type="entry name" value="Zn2Cys6_DnaBD"/>
</dbReference>
<dbReference type="PANTHER" id="PTHR47540:SF3">
    <property type="entry name" value="ZN(II)2CYS6 TRANSCRIPTION FACTOR (EUROFUNG)"/>
    <property type="match status" value="1"/>
</dbReference>
<dbReference type="SUPFAM" id="SSF51735">
    <property type="entry name" value="NAD(P)-binding Rossmann-fold domains"/>
    <property type="match status" value="1"/>
</dbReference>
<evidence type="ECO:0000256" key="7">
    <source>
        <dbReference type="ARBA" id="ARBA00023163"/>
    </source>
</evidence>
<dbReference type="SUPFAM" id="SSF47336">
    <property type="entry name" value="ACP-like"/>
    <property type="match status" value="1"/>
</dbReference>
<dbReference type="GeneID" id="37203889"/>
<keyword evidence="7" id="KW-0804">Transcription</keyword>
<dbReference type="SMART" id="SM00066">
    <property type="entry name" value="GAL4"/>
    <property type="match status" value="1"/>
</dbReference>
<dbReference type="EMBL" id="KZ824267">
    <property type="protein sequence ID" value="RAL17287.1"/>
    <property type="molecule type" value="Genomic_DNA"/>
</dbReference>
<gene>
    <name evidence="12" type="ORF">BO97DRAFT_466937</name>
</gene>
<dbReference type="VEuPathDB" id="FungiDB:BO97DRAFT_466937"/>
<keyword evidence="6" id="KW-0238">DNA-binding</keyword>
<dbReference type="RefSeq" id="XP_025556441.1">
    <property type="nucleotide sequence ID" value="XM_025699600.1"/>
</dbReference>
<evidence type="ECO:0000256" key="9">
    <source>
        <dbReference type="SAM" id="MobiDB-lite"/>
    </source>
</evidence>
<dbReference type="Pfam" id="PF00501">
    <property type="entry name" value="AMP-binding"/>
    <property type="match status" value="1"/>
</dbReference>
<evidence type="ECO:0000259" key="10">
    <source>
        <dbReference type="PROSITE" id="PS50048"/>
    </source>
</evidence>
<evidence type="ECO:0000256" key="4">
    <source>
        <dbReference type="ARBA" id="ARBA00022723"/>
    </source>
</evidence>
<name>A0A395IAT4_ASPHC</name>
<dbReference type="Pfam" id="PF00172">
    <property type="entry name" value="Zn_clus"/>
    <property type="match status" value="1"/>
</dbReference>
<dbReference type="GO" id="GO:0005634">
    <property type="term" value="C:nucleus"/>
    <property type="evidence" value="ECO:0007669"/>
    <property type="project" value="UniProtKB-SubCell"/>
</dbReference>
<proteinExistence type="predicted"/>
<keyword evidence="5" id="KW-0805">Transcription regulation</keyword>
<evidence type="ECO:0000256" key="2">
    <source>
        <dbReference type="ARBA" id="ARBA00022450"/>
    </source>
</evidence>
<evidence type="ECO:0000256" key="1">
    <source>
        <dbReference type="ARBA" id="ARBA00004123"/>
    </source>
</evidence>
<keyword evidence="8" id="KW-0539">Nucleus</keyword>
<dbReference type="Gene3D" id="1.10.1200.10">
    <property type="entry name" value="ACP-like"/>
    <property type="match status" value="1"/>
</dbReference>
<evidence type="ECO:0000259" key="11">
    <source>
        <dbReference type="PROSITE" id="PS50075"/>
    </source>
</evidence>
<feature type="domain" description="Carrier" evidence="11">
    <location>
        <begin position="1246"/>
        <end position="1327"/>
    </location>
</feature>
<dbReference type="Gene3D" id="3.40.50.12780">
    <property type="entry name" value="N-terminal domain of ligase-like"/>
    <property type="match status" value="1"/>
</dbReference>
<dbReference type="GO" id="GO:0045944">
    <property type="term" value="P:positive regulation of transcription by RNA polymerase II"/>
    <property type="evidence" value="ECO:0007669"/>
    <property type="project" value="TreeGrafter"/>
</dbReference>
<dbReference type="PROSITE" id="PS00455">
    <property type="entry name" value="AMP_BINDING"/>
    <property type="match status" value="1"/>
</dbReference>
<dbReference type="InterPro" id="IPR036291">
    <property type="entry name" value="NAD(P)-bd_dom_sf"/>
</dbReference>
<dbReference type="GO" id="GO:0031177">
    <property type="term" value="F:phosphopantetheine binding"/>
    <property type="evidence" value="ECO:0007669"/>
    <property type="project" value="InterPro"/>
</dbReference>
<dbReference type="GO" id="GO:0008270">
    <property type="term" value="F:zinc ion binding"/>
    <property type="evidence" value="ECO:0007669"/>
    <property type="project" value="InterPro"/>
</dbReference>
<dbReference type="InterPro" id="IPR020845">
    <property type="entry name" value="AMP-binding_CS"/>
</dbReference>
<protein>
    <submittedName>
        <fullName evidence="12">Acetyl-CoA synthetase-like protein</fullName>
    </submittedName>
</protein>
<dbReference type="OrthoDB" id="429813at2759"/>
<keyword evidence="2" id="KW-0596">Phosphopantetheine</keyword>
<dbReference type="GO" id="GO:0043565">
    <property type="term" value="F:sequence-specific DNA binding"/>
    <property type="evidence" value="ECO:0007669"/>
    <property type="project" value="TreeGrafter"/>
</dbReference>
<dbReference type="Pfam" id="PF23562">
    <property type="entry name" value="AMP-binding_C_3"/>
    <property type="match status" value="1"/>
</dbReference>
<dbReference type="InterPro" id="IPR007219">
    <property type="entry name" value="XnlR_reg_dom"/>
</dbReference>
<evidence type="ECO:0000256" key="5">
    <source>
        <dbReference type="ARBA" id="ARBA00023015"/>
    </source>
</evidence>
<dbReference type="GO" id="GO:0006351">
    <property type="term" value="P:DNA-templated transcription"/>
    <property type="evidence" value="ECO:0007669"/>
    <property type="project" value="InterPro"/>
</dbReference>
<dbReference type="InterPro" id="IPR013120">
    <property type="entry name" value="FAR_NAD-bd"/>
</dbReference>
<dbReference type="InterPro" id="IPR036864">
    <property type="entry name" value="Zn2-C6_fun-type_DNA-bd_sf"/>
</dbReference>
<evidence type="ECO:0000313" key="13">
    <source>
        <dbReference type="Proteomes" id="UP000248961"/>
    </source>
</evidence>
<dbReference type="InterPro" id="IPR036736">
    <property type="entry name" value="ACP-like_sf"/>
</dbReference>
<feature type="domain" description="Zn(2)-C6 fungal-type" evidence="10">
    <location>
        <begin position="66"/>
        <end position="95"/>
    </location>
</feature>
<keyword evidence="3" id="KW-0597">Phosphoprotein</keyword>
<dbReference type="Pfam" id="PF00550">
    <property type="entry name" value="PP-binding"/>
    <property type="match status" value="1"/>
</dbReference>
<dbReference type="Gene3D" id="3.40.50.720">
    <property type="entry name" value="NAD(P)-binding Rossmann-like Domain"/>
    <property type="match status" value="1"/>
</dbReference>
<evidence type="ECO:0000256" key="8">
    <source>
        <dbReference type="ARBA" id="ARBA00023242"/>
    </source>
</evidence>
<evidence type="ECO:0000256" key="3">
    <source>
        <dbReference type="ARBA" id="ARBA00022553"/>
    </source>
</evidence>
<dbReference type="Pfam" id="PF07993">
    <property type="entry name" value="NAD_binding_4"/>
    <property type="match status" value="1"/>
</dbReference>
<dbReference type="CDD" id="cd00067">
    <property type="entry name" value="GAL4"/>
    <property type="match status" value="1"/>
</dbReference>
<dbReference type="InterPro" id="IPR042099">
    <property type="entry name" value="ANL_N_sf"/>
</dbReference>
<comment type="subcellular location">
    <subcellularLocation>
        <location evidence="1">Nucleus</location>
    </subcellularLocation>
</comment>
<dbReference type="Pfam" id="PF04082">
    <property type="entry name" value="Fungal_trans"/>
    <property type="match status" value="1"/>
</dbReference>
<dbReference type="InterPro" id="IPR009081">
    <property type="entry name" value="PP-bd_ACP"/>
</dbReference>
<evidence type="ECO:0000256" key="6">
    <source>
        <dbReference type="ARBA" id="ARBA00023125"/>
    </source>
</evidence>
<evidence type="ECO:0000313" key="12">
    <source>
        <dbReference type="EMBL" id="RAL17287.1"/>
    </source>
</evidence>
<reference evidence="12 13" key="1">
    <citation type="submission" date="2018-02" db="EMBL/GenBank/DDBJ databases">
        <title>The genomes of Aspergillus section Nigri reveals drivers in fungal speciation.</title>
        <authorList>
            <consortium name="DOE Joint Genome Institute"/>
            <person name="Vesth T.C."/>
            <person name="Nybo J."/>
            <person name="Theobald S."/>
            <person name="Brandl J."/>
            <person name="Frisvad J.C."/>
            <person name="Nielsen K.F."/>
            <person name="Lyhne E.K."/>
            <person name="Kogle M.E."/>
            <person name="Kuo A."/>
            <person name="Riley R."/>
            <person name="Clum A."/>
            <person name="Nolan M."/>
            <person name="Lipzen A."/>
            <person name="Salamov A."/>
            <person name="Henrissat B."/>
            <person name="Wiebenga A."/>
            <person name="De vries R.P."/>
            <person name="Grigoriev I.V."/>
            <person name="Mortensen U.H."/>
            <person name="Andersen M.R."/>
            <person name="Baker S.E."/>
        </authorList>
    </citation>
    <scope>NUCLEOTIDE SEQUENCE [LARGE SCALE GENOMIC DNA]</scope>
    <source>
        <strain evidence="12 13">CBS 101889</strain>
    </source>
</reference>
<dbReference type="InterPro" id="IPR051711">
    <property type="entry name" value="Stress_Response_Reg"/>
</dbReference>
<organism evidence="12 13">
    <name type="scientific">Aspergillus homomorphus (strain CBS 101889)</name>
    <dbReference type="NCBI Taxonomy" id="1450537"/>
    <lineage>
        <taxon>Eukaryota</taxon>
        <taxon>Fungi</taxon>
        <taxon>Dikarya</taxon>
        <taxon>Ascomycota</taxon>
        <taxon>Pezizomycotina</taxon>
        <taxon>Eurotiomycetes</taxon>
        <taxon>Eurotiomycetidae</taxon>
        <taxon>Eurotiales</taxon>
        <taxon>Aspergillaceae</taxon>
        <taxon>Aspergillus</taxon>
        <taxon>Aspergillus subgen. Circumdati</taxon>
    </lineage>
</organism>
<dbReference type="InterPro" id="IPR020806">
    <property type="entry name" value="PKS_PP-bd"/>
</dbReference>
<feature type="region of interest" description="Disordered" evidence="9">
    <location>
        <begin position="1"/>
        <end position="61"/>
    </location>
</feature>